<dbReference type="EMBL" id="QTSX02007209">
    <property type="protein sequence ID" value="KAJ9049663.1"/>
    <property type="molecule type" value="Genomic_DNA"/>
</dbReference>
<comment type="caution">
    <text evidence="1">The sequence shown here is derived from an EMBL/GenBank/DDBJ whole genome shotgun (WGS) entry which is preliminary data.</text>
</comment>
<evidence type="ECO:0000313" key="2">
    <source>
        <dbReference type="Proteomes" id="UP001165960"/>
    </source>
</evidence>
<accession>A0ACC2RHT7</accession>
<name>A0ACC2RHT7_9FUNG</name>
<keyword evidence="2" id="KW-1185">Reference proteome</keyword>
<dbReference type="Proteomes" id="UP001165960">
    <property type="component" value="Unassembled WGS sequence"/>
</dbReference>
<evidence type="ECO:0000313" key="1">
    <source>
        <dbReference type="EMBL" id="KAJ9049663.1"/>
    </source>
</evidence>
<reference evidence="1" key="1">
    <citation type="submission" date="2022-04" db="EMBL/GenBank/DDBJ databases">
        <title>Genome of the entomopathogenic fungus Entomophthora muscae.</title>
        <authorList>
            <person name="Elya C."/>
            <person name="Lovett B.R."/>
            <person name="Lee E."/>
            <person name="Macias A.M."/>
            <person name="Hajek A.E."/>
            <person name="De Bivort B.L."/>
            <person name="Kasson M.T."/>
            <person name="De Fine Licht H.H."/>
            <person name="Stajich J.E."/>
        </authorList>
    </citation>
    <scope>NUCLEOTIDE SEQUENCE</scope>
    <source>
        <strain evidence="1">Berkeley</strain>
    </source>
</reference>
<organism evidence="1 2">
    <name type="scientific">Entomophthora muscae</name>
    <dbReference type="NCBI Taxonomy" id="34485"/>
    <lineage>
        <taxon>Eukaryota</taxon>
        <taxon>Fungi</taxon>
        <taxon>Fungi incertae sedis</taxon>
        <taxon>Zoopagomycota</taxon>
        <taxon>Entomophthoromycotina</taxon>
        <taxon>Entomophthoromycetes</taxon>
        <taxon>Entomophthorales</taxon>
        <taxon>Entomophthoraceae</taxon>
        <taxon>Entomophthora</taxon>
    </lineage>
</organism>
<protein>
    <submittedName>
        <fullName evidence="1">Uncharacterized protein</fullName>
    </submittedName>
</protein>
<proteinExistence type="predicted"/>
<sequence>MAGTITAICFGVFFVVESFHSRAMVEIYEMKSSNVGLTFVVLGFGSAAGNFSGGHLADFLSRRSRDKSGATLPEARLRGVWACTLILMLGMLVYGWSLETKQPIWVPLVGMWILGFGYTSSCIGATSYFVELVPNYASSVSAATSILRMGLATLFSSSGSVVIEYLGYGKGSTLYAAISLISILLTILLLLKGPAIRAKTGPH</sequence>
<gene>
    <name evidence="1" type="ORF">DSO57_1022038</name>
</gene>